<dbReference type="NCBIfam" id="TIGR03263">
    <property type="entry name" value="guanyl_kin"/>
    <property type="match status" value="1"/>
</dbReference>
<dbReference type="PROSITE" id="PS00856">
    <property type="entry name" value="GUANYLATE_KINASE_1"/>
    <property type="match status" value="1"/>
</dbReference>
<dbReference type="EMBL" id="VSSQ01098409">
    <property type="protein sequence ID" value="MPN41403.1"/>
    <property type="molecule type" value="Genomic_DNA"/>
</dbReference>
<name>A0A645I1L9_9ZZZZ</name>
<dbReference type="InterPro" id="IPR017665">
    <property type="entry name" value="Guanylate_kinase"/>
</dbReference>
<dbReference type="SUPFAM" id="SSF52540">
    <property type="entry name" value="P-loop containing nucleoside triphosphate hydrolases"/>
    <property type="match status" value="1"/>
</dbReference>
<keyword evidence="6" id="KW-0963">Cytoplasm</keyword>
<keyword evidence="8" id="KW-0547">Nucleotide-binding</keyword>
<evidence type="ECO:0000256" key="11">
    <source>
        <dbReference type="ARBA" id="ARBA00030128"/>
    </source>
</evidence>
<dbReference type="Gene3D" id="3.40.50.300">
    <property type="entry name" value="P-loop containing nucleotide triphosphate hydrolases"/>
    <property type="match status" value="1"/>
</dbReference>
<dbReference type="InterPro" id="IPR020590">
    <property type="entry name" value="Guanylate_kinase_CS"/>
</dbReference>
<evidence type="ECO:0000256" key="1">
    <source>
        <dbReference type="ARBA" id="ARBA00003531"/>
    </source>
</evidence>
<evidence type="ECO:0000256" key="4">
    <source>
        <dbReference type="ARBA" id="ARBA00012961"/>
    </source>
</evidence>
<dbReference type="CDD" id="cd00071">
    <property type="entry name" value="GMPK"/>
    <property type="match status" value="1"/>
</dbReference>
<dbReference type="GO" id="GO:0005829">
    <property type="term" value="C:cytosol"/>
    <property type="evidence" value="ECO:0007669"/>
    <property type="project" value="TreeGrafter"/>
</dbReference>
<evidence type="ECO:0000256" key="5">
    <source>
        <dbReference type="ARBA" id="ARBA00016296"/>
    </source>
</evidence>
<dbReference type="GO" id="GO:0004385">
    <property type="term" value="F:GMP kinase activity"/>
    <property type="evidence" value="ECO:0007669"/>
    <property type="project" value="UniProtKB-EC"/>
</dbReference>
<gene>
    <name evidence="14" type="primary">gmk_49</name>
    <name evidence="14" type="ORF">SDC9_188949</name>
</gene>
<proteinExistence type="inferred from homology"/>
<evidence type="ECO:0000256" key="12">
    <source>
        <dbReference type="ARBA" id="ARBA00048594"/>
    </source>
</evidence>
<dbReference type="Gene3D" id="3.30.63.10">
    <property type="entry name" value="Guanylate Kinase phosphate binding domain"/>
    <property type="match status" value="1"/>
</dbReference>
<dbReference type="SMART" id="SM00072">
    <property type="entry name" value="GuKc"/>
    <property type="match status" value="1"/>
</dbReference>
<dbReference type="InterPro" id="IPR008145">
    <property type="entry name" value="GK/Ca_channel_bsu"/>
</dbReference>
<evidence type="ECO:0000313" key="14">
    <source>
        <dbReference type="EMBL" id="MPN41403.1"/>
    </source>
</evidence>
<evidence type="ECO:0000256" key="8">
    <source>
        <dbReference type="ARBA" id="ARBA00022741"/>
    </source>
</evidence>
<reference evidence="14" key="1">
    <citation type="submission" date="2019-08" db="EMBL/GenBank/DDBJ databases">
        <authorList>
            <person name="Kucharzyk K."/>
            <person name="Murdoch R.W."/>
            <person name="Higgins S."/>
            <person name="Loffler F."/>
        </authorList>
    </citation>
    <scope>NUCLEOTIDE SEQUENCE</scope>
</reference>
<dbReference type="Pfam" id="PF00625">
    <property type="entry name" value="Guanylate_kin"/>
    <property type="match status" value="1"/>
</dbReference>
<evidence type="ECO:0000256" key="7">
    <source>
        <dbReference type="ARBA" id="ARBA00022679"/>
    </source>
</evidence>
<comment type="function">
    <text evidence="1">Essential for recycling GMP and indirectly, cGMP.</text>
</comment>
<accession>A0A645I1L9</accession>
<dbReference type="FunFam" id="3.30.63.10:FF:000005">
    <property type="entry name" value="Guanylate kinase"/>
    <property type="match status" value="1"/>
</dbReference>
<evidence type="ECO:0000259" key="13">
    <source>
        <dbReference type="PROSITE" id="PS50052"/>
    </source>
</evidence>
<evidence type="ECO:0000256" key="6">
    <source>
        <dbReference type="ARBA" id="ARBA00022490"/>
    </source>
</evidence>
<comment type="catalytic activity">
    <reaction evidence="12">
        <text>GMP + ATP = GDP + ADP</text>
        <dbReference type="Rhea" id="RHEA:20780"/>
        <dbReference type="ChEBI" id="CHEBI:30616"/>
        <dbReference type="ChEBI" id="CHEBI:58115"/>
        <dbReference type="ChEBI" id="CHEBI:58189"/>
        <dbReference type="ChEBI" id="CHEBI:456216"/>
        <dbReference type="EC" id="2.7.4.8"/>
    </reaction>
</comment>
<dbReference type="PROSITE" id="PS50052">
    <property type="entry name" value="GUANYLATE_KINASE_2"/>
    <property type="match status" value="1"/>
</dbReference>
<evidence type="ECO:0000256" key="2">
    <source>
        <dbReference type="ARBA" id="ARBA00004496"/>
    </source>
</evidence>
<dbReference type="InterPro" id="IPR027417">
    <property type="entry name" value="P-loop_NTPase"/>
</dbReference>
<comment type="caution">
    <text evidence="14">The sequence shown here is derived from an EMBL/GenBank/DDBJ whole genome shotgun (WGS) entry which is preliminary data.</text>
</comment>
<dbReference type="PANTHER" id="PTHR23117">
    <property type="entry name" value="GUANYLATE KINASE-RELATED"/>
    <property type="match status" value="1"/>
</dbReference>
<organism evidence="14">
    <name type="scientific">bioreactor metagenome</name>
    <dbReference type="NCBI Taxonomy" id="1076179"/>
    <lineage>
        <taxon>unclassified sequences</taxon>
        <taxon>metagenomes</taxon>
        <taxon>ecological metagenomes</taxon>
    </lineage>
</organism>
<evidence type="ECO:0000256" key="10">
    <source>
        <dbReference type="ARBA" id="ARBA00022840"/>
    </source>
</evidence>
<comment type="similarity">
    <text evidence="3">Belongs to the guanylate kinase family.</text>
</comment>
<evidence type="ECO:0000256" key="3">
    <source>
        <dbReference type="ARBA" id="ARBA00005790"/>
    </source>
</evidence>
<protein>
    <recommendedName>
        <fullName evidence="5">Guanylate kinase</fullName>
        <ecNumber evidence="4">2.7.4.8</ecNumber>
    </recommendedName>
    <alternativeName>
        <fullName evidence="11">GMP kinase</fullName>
    </alternativeName>
</protein>
<dbReference type="AlphaFoldDB" id="A0A645I1L9"/>
<feature type="domain" description="Guanylate kinase-like" evidence="13">
    <location>
        <begin position="1"/>
        <end position="150"/>
    </location>
</feature>
<dbReference type="GO" id="GO:0005524">
    <property type="term" value="F:ATP binding"/>
    <property type="evidence" value="ECO:0007669"/>
    <property type="project" value="UniProtKB-KW"/>
</dbReference>
<dbReference type="InterPro" id="IPR008144">
    <property type="entry name" value="Guanylate_kin-like_dom"/>
</dbReference>
<dbReference type="PANTHER" id="PTHR23117:SF13">
    <property type="entry name" value="GUANYLATE KINASE"/>
    <property type="match status" value="1"/>
</dbReference>
<evidence type="ECO:0000256" key="9">
    <source>
        <dbReference type="ARBA" id="ARBA00022777"/>
    </source>
</evidence>
<comment type="subcellular location">
    <subcellularLocation>
        <location evidence="2">Cytoplasm</location>
    </subcellularLocation>
</comment>
<keyword evidence="9 14" id="KW-0418">Kinase</keyword>
<dbReference type="EC" id="2.7.4.8" evidence="4"/>
<sequence length="153" mass="17854">MSVSLTTRNKRPGEHEGVNYYYIETAEFERRIAAGEVLEYTNYCGNYYGTPKAEIEKRMRGGINVVLIIEVEGAANVKRIYPGAKLVFIRPPSFEELERRLRGRKTETEEKIQKRLSRALEEMEYACDYDYVIINDKVDDCAQELYEIIQQPK</sequence>
<keyword evidence="10" id="KW-0067">ATP-binding</keyword>
<keyword evidence="7 14" id="KW-0808">Transferase</keyword>